<evidence type="ECO:0000256" key="3">
    <source>
        <dbReference type="SAM" id="MobiDB-lite"/>
    </source>
</evidence>
<name>A0A517U1I5_9BACT</name>
<keyword evidence="2" id="KW-0233">DNA recombination</keyword>
<dbReference type="GO" id="GO:0006310">
    <property type="term" value="P:DNA recombination"/>
    <property type="evidence" value="ECO:0007669"/>
    <property type="project" value="UniProtKB-KW"/>
</dbReference>
<evidence type="ECO:0000313" key="5">
    <source>
        <dbReference type="EMBL" id="QDT74484.1"/>
    </source>
</evidence>
<dbReference type="PIRSF" id="PIRSF006493">
    <property type="entry name" value="Prok_Ku"/>
    <property type="match status" value="1"/>
</dbReference>
<evidence type="ECO:0000256" key="2">
    <source>
        <dbReference type="HAMAP-Rule" id="MF_01875"/>
    </source>
</evidence>
<evidence type="ECO:0000313" key="6">
    <source>
        <dbReference type="Proteomes" id="UP000317909"/>
    </source>
</evidence>
<dbReference type="InterPro" id="IPR006164">
    <property type="entry name" value="DNA_bd_Ku70/Ku80"/>
</dbReference>
<comment type="function">
    <text evidence="2">With LigD forms a non-homologous end joining (NHEJ) DNA repair enzyme, which repairs dsDNA breaks with reduced fidelity. Binds linear dsDNA with 5'- and 3'- overhangs but not closed circular dsDNA nor ssDNA. Recruits and stimulates the ligase activity of LigD.</text>
</comment>
<keyword evidence="1 2" id="KW-0238">DNA-binding</keyword>
<dbReference type="OrthoDB" id="9795084at2"/>
<dbReference type="InterPro" id="IPR016194">
    <property type="entry name" value="SPOC-like_C_dom_sf"/>
</dbReference>
<dbReference type="KEGG" id="llh:I41_36810"/>
<dbReference type="GO" id="GO:0003690">
    <property type="term" value="F:double-stranded DNA binding"/>
    <property type="evidence" value="ECO:0007669"/>
    <property type="project" value="UniProtKB-UniRule"/>
</dbReference>
<comment type="subunit">
    <text evidence="2">Homodimer. Interacts with LigD.</text>
</comment>
<evidence type="ECO:0000256" key="1">
    <source>
        <dbReference type="ARBA" id="ARBA00023125"/>
    </source>
</evidence>
<gene>
    <name evidence="5" type="primary">ykoV_1</name>
    <name evidence="2" type="synonym">ku</name>
    <name evidence="5" type="ORF">I41_36810</name>
</gene>
<dbReference type="HAMAP" id="MF_01875">
    <property type="entry name" value="Prokaryotic_Ku"/>
    <property type="match status" value="1"/>
</dbReference>
<dbReference type="AlphaFoldDB" id="A0A517U1I5"/>
<protein>
    <recommendedName>
        <fullName evidence="2">Non-homologous end joining protein Ku</fullName>
    </recommendedName>
</protein>
<feature type="region of interest" description="Disordered" evidence="3">
    <location>
        <begin position="258"/>
        <end position="283"/>
    </location>
</feature>
<dbReference type="Proteomes" id="UP000317909">
    <property type="component" value="Chromosome"/>
</dbReference>
<accession>A0A517U1I5</accession>
<dbReference type="Pfam" id="PF02735">
    <property type="entry name" value="Ku"/>
    <property type="match status" value="1"/>
</dbReference>
<dbReference type="EMBL" id="CP036339">
    <property type="protein sequence ID" value="QDT74484.1"/>
    <property type="molecule type" value="Genomic_DNA"/>
</dbReference>
<comment type="similarity">
    <text evidence="2">Belongs to the prokaryotic Ku family.</text>
</comment>
<feature type="domain" description="Ku" evidence="4">
    <location>
        <begin position="54"/>
        <end position="184"/>
    </location>
</feature>
<dbReference type="SUPFAM" id="SSF100939">
    <property type="entry name" value="SPOC domain-like"/>
    <property type="match status" value="1"/>
</dbReference>
<evidence type="ECO:0000259" key="4">
    <source>
        <dbReference type="SMART" id="SM00559"/>
    </source>
</evidence>
<dbReference type="InterPro" id="IPR009187">
    <property type="entry name" value="Prok_Ku"/>
</dbReference>
<dbReference type="PANTHER" id="PTHR41251:SF1">
    <property type="entry name" value="NON-HOMOLOGOUS END JOINING PROTEIN KU"/>
    <property type="match status" value="1"/>
</dbReference>
<sequence length="283" mass="31459">MPRPSWKGHIRLSLVSVPVEGYTVAAGGDSHIALNQLHRGCGARIRYKKVCEVHGEVTQADIVKGYEYANDQYAVIDPEEINQLRTDADRAINIDRFVKPEQLDPIYFSGANYYLMPSGRAGEKPYALLQKAMAAEDVIGIAQAVISNREQLVALRPLGNLLTASVLNYASEMRRGEEFEKDLHDGEVVAAEVKLARTLILATRAKEPELESYHDLYNERLRELIDAKVAGQEVSRPPSRALPPTINIMEALRASLQKRARGAPKTVAKKTPKRPPVKKRKTG</sequence>
<reference evidence="5 6" key="1">
    <citation type="submission" date="2019-02" db="EMBL/GenBank/DDBJ databases">
        <title>Deep-cultivation of Planctomycetes and their phenomic and genomic characterization uncovers novel biology.</title>
        <authorList>
            <person name="Wiegand S."/>
            <person name="Jogler M."/>
            <person name="Boedeker C."/>
            <person name="Pinto D."/>
            <person name="Vollmers J."/>
            <person name="Rivas-Marin E."/>
            <person name="Kohn T."/>
            <person name="Peeters S.H."/>
            <person name="Heuer A."/>
            <person name="Rast P."/>
            <person name="Oberbeckmann S."/>
            <person name="Bunk B."/>
            <person name="Jeske O."/>
            <person name="Meyerdierks A."/>
            <person name="Storesund J.E."/>
            <person name="Kallscheuer N."/>
            <person name="Luecker S."/>
            <person name="Lage O.M."/>
            <person name="Pohl T."/>
            <person name="Merkel B.J."/>
            <person name="Hornburger P."/>
            <person name="Mueller R.-W."/>
            <person name="Bruemmer F."/>
            <person name="Labrenz M."/>
            <person name="Spormann A.M."/>
            <person name="Op den Camp H."/>
            <person name="Overmann J."/>
            <person name="Amann R."/>
            <person name="Jetten M.S.M."/>
            <person name="Mascher T."/>
            <person name="Medema M.H."/>
            <person name="Devos D.P."/>
            <person name="Kaster A.-K."/>
            <person name="Ovreas L."/>
            <person name="Rohde M."/>
            <person name="Galperin M.Y."/>
            <person name="Jogler C."/>
        </authorList>
    </citation>
    <scope>NUCLEOTIDE SEQUENCE [LARGE SCALE GENOMIC DNA]</scope>
    <source>
        <strain evidence="5 6">I41</strain>
    </source>
</reference>
<dbReference type="RefSeq" id="WP_145434230.1">
    <property type="nucleotide sequence ID" value="NZ_CP036339.1"/>
</dbReference>
<keyword evidence="6" id="KW-1185">Reference proteome</keyword>
<dbReference type="SMART" id="SM00559">
    <property type="entry name" value="Ku78"/>
    <property type="match status" value="1"/>
</dbReference>
<proteinExistence type="inferred from homology"/>
<dbReference type="NCBIfam" id="TIGR02772">
    <property type="entry name" value="Ku_bact"/>
    <property type="match status" value="1"/>
</dbReference>
<keyword evidence="2" id="KW-0234">DNA repair</keyword>
<dbReference type="Gene3D" id="2.40.290.10">
    <property type="match status" value="1"/>
</dbReference>
<organism evidence="5 6">
    <name type="scientific">Lacipirellula limnantheis</name>
    <dbReference type="NCBI Taxonomy" id="2528024"/>
    <lineage>
        <taxon>Bacteria</taxon>
        <taxon>Pseudomonadati</taxon>
        <taxon>Planctomycetota</taxon>
        <taxon>Planctomycetia</taxon>
        <taxon>Pirellulales</taxon>
        <taxon>Lacipirellulaceae</taxon>
        <taxon>Lacipirellula</taxon>
    </lineage>
</organism>
<dbReference type="PANTHER" id="PTHR41251">
    <property type="entry name" value="NON-HOMOLOGOUS END JOINING PROTEIN KU"/>
    <property type="match status" value="1"/>
</dbReference>
<keyword evidence="2" id="KW-0227">DNA damage</keyword>
<dbReference type="GO" id="GO:0006303">
    <property type="term" value="P:double-strand break repair via nonhomologous end joining"/>
    <property type="evidence" value="ECO:0007669"/>
    <property type="project" value="UniProtKB-UniRule"/>
</dbReference>